<accession>A0AA51BSB0</accession>
<reference evidence="1" key="1">
    <citation type="journal article" date="2023" name="Microbiol. Spectr.">
        <title>Extreme Diversity of Mycoviruses Present in Single Strains of Rhizoctonia cerealis, the Pathogen of Wheat Sharp Eyespot.</title>
        <authorList>
            <person name="Li W."/>
            <person name="Sun H."/>
            <person name="Cao S."/>
            <person name="Zhang A."/>
            <person name="Zhang H."/>
            <person name="Shu Y."/>
            <person name="Chen H."/>
        </authorList>
    </citation>
    <scope>NUCLEOTIDE SEQUENCE</scope>
    <source>
        <strain evidence="1">RcHV-0928-1</strain>
    </source>
</reference>
<protein>
    <submittedName>
        <fullName evidence="1">Uncharacterized protein</fullName>
    </submittedName>
</protein>
<proteinExistence type="predicted"/>
<organism evidence="1">
    <name type="scientific">Rhizoctonia cerealis hypovirus</name>
    <dbReference type="NCBI Taxonomy" id="3068667"/>
    <lineage>
        <taxon>Viruses</taxon>
        <taxon>Riboviria</taxon>
        <taxon>Orthornavirae</taxon>
        <taxon>Pisuviricota</taxon>
        <taxon>Duplopiviricetes</taxon>
        <taxon>Durnavirales</taxon>
        <taxon>Hypoviridae</taxon>
    </lineage>
</organism>
<sequence>MLVDRLFDTLYGCAIHEENDIYLEECETYLTKMICEQLTYGLHSDGISLDYNFDSQLEVISKESITPYPKLDVKDEQQREWLRNKVVSLNIFLKYLPSGISFLHHKSDRMDIPLRCWHGVDIQYQGTFNGQSRNKGHKQTAQQQYFVKTYCLYCPINKMSRYSARDFCNTMRSAVQHFNWARGFSPLHSPPKLTLLGEKQITEIKSQTTVAVLRLVDMLYSINEFGQPFVIHLCHLVLHNKSKLLTNGQMMKFKFAKLYHQSLLHHVRYEYCKRITKAIHPLIVSIGNTWDDCDINCPHCEIMGDFVLNQDVDNPIKTQTFIDRYEEWCHN</sequence>
<dbReference type="EMBL" id="OQ999779">
    <property type="protein sequence ID" value="WMI40062.1"/>
    <property type="molecule type" value="Genomic_RNA"/>
</dbReference>
<name>A0AA51BSB0_9VIRU</name>
<reference evidence="1" key="2">
    <citation type="submission" date="2023-05" db="EMBL/GenBank/DDBJ databases">
        <authorList>
            <person name="Li W."/>
        </authorList>
    </citation>
    <scope>NUCLEOTIDE SEQUENCE</scope>
    <source>
        <strain evidence="1">RcHV-0928-1</strain>
    </source>
</reference>
<evidence type="ECO:0000313" key="1">
    <source>
        <dbReference type="EMBL" id="WMI40062.1"/>
    </source>
</evidence>